<gene>
    <name evidence="1" type="ORF">EMO91_00700</name>
</gene>
<sequence length="88" mass="9649">MPFLQGTGDMQRLFGTVQRVPVSGVGEHPGMRTGQFAGQSPPPERLTFGVVCREYTASLPLRLREFVRDGVMRFHADDANGRSPSLSS</sequence>
<organism evidence="1 2">
    <name type="scientific">Bifidobacterium myosotis</name>
    <dbReference type="NCBI Taxonomy" id="1630166"/>
    <lineage>
        <taxon>Bacteria</taxon>
        <taxon>Bacillati</taxon>
        <taxon>Actinomycetota</taxon>
        <taxon>Actinomycetes</taxon>
        <taxon>Bifidobacteriales</taxon>
        <taxon>Bifidobacteriaceae</taxon>
        <taxon>Bifidobacterium</taxon>
    </lineage>
</organism>
<dbReference type="AlphaFoldDB" id="A0A5M9ZQH6"/>
<evidence type="ECO:0000313" key="1">
    <source>
        <dbReference type="EMBL" id="KAA8829563.1"/>
    </source>
</evidence>
<dbReference type="EMBL" id="RZUH01000001">
    <property type="protein sequence ID" value="KAA8829563.1"/>
    <property type="molecule type" value="Genomic_DNA"/>
</dbReference>
<accession>A0A5M9ZQH6</accession>
<proteinExistence type="predicted"/>
<dbReference type="Proteomes" id="UP000410049">
    <property type="component" value="Unassembled WGS sequence"/>
</dbReference>
<protein>
    <submittedName>
        <fullName evidence="1">Uncharacterized protein</fullName>
    </submittedName>
</protein>
<comment type="caution">
    <text evidence="1">The sequence shown here is derived from an EMBL/GenBank/DDBJ whole genome shotgun (WGS) entry which is preliminary data.</text>
</comment>
<evidence type="ECO:0000313" key="2">
    <source>
        <dbReference type="Proteomes" id="UP000410049"/>
    </source>
</evidence>
<reference evidence="1 2" key="1">
    <citation type="journal article" date="2019" name="Syst. Appl. Microbiol.">
        <title>Characterization of Bifidobacterium species in feaces of the Egyptian fruit bat: Description of B. vespertilionis sp. nov. and B. rousetti sp. nov.</title>
        <authorList>
            <person name="Modesto M."/>
            <person name="Satti M."/>
            <person name="Watanabe K."/>
            <person name="Puglisi E."/>
            <person name="Morelli L."/>
            <person name="Huang C.-H."/>
            <person name="Liou J.-S."/>
            <person name="Miyashita M."/>
            <person name="Tamura T."/>
            <person name="Saito S."/>
            <person name="Mori K."/>
            <person name="Huang L."/>
            <person name="Sciavilla P."/>
            <person name="Sandri C."/>
            <person name="Spiezio C."/>
            <person name="Vitali F."/>
            <person name="Cavalieri D."/>
            <person name="Perpetuini G."/>
            <person name="Tofalo R."/>
            <person name="Bonetti A."/>
            <person name="Arita M."/>
            <person name="Mattarelli P."/>
        </authorList>
    </citation>
    <scope>NUCLEOTIDE SEQUENCE [LARGE SCALE GENOMIC DNA]</scope>
    <source>
        <strain evidence="1 2">RST17</strain>
    </source>
</reference>
<name>A0A5M9ZQH6_9BIFI</name>